<gene>
    <name evidence="4" type="ORF">MJ1_0566</name>
</gene>
<keyword evidence="5" id="KW-1185">Reference proteome</keyword>
<dbReference type="GeneID" id="74568512"/>
<comment type="similarity">
    <text evidence="1">Belongs to the PGI/PMI family.</text>
</comment>
<organism evidence="4 5">
    <name type="scientific">Nanobdella aerobiophila</name>
    <dbReference type="NCBI Taxonomy" id="2586965"/>
    <lineage>
        <taxon>Archaea</taxon>
        <taxon>Nanobdellota</taxon>
        <taxon>Nanobdellia</taxon>
        <taxon>Nanobdellales</taxon>
        <taxon>Nanobdellaceae</taxon>
        <taxon>Nanobdella</taxon>
    </lineage>
</organism>
<dbReference type="Proteomes" id="UP001055553">
    <property type="component" value="Chromosome"/>
</dbReference>
<dbReference type="GO" id="GO:0005975">
    <property type="term" value="P:carbohydrate metabolic process"/>
    <property type="evidence" value="ECO:0007669"/>
    <property type="project" value="InterPro"/>
</dbReference>
<protein>
    <submittedName>
        <fullName evidence="4">Bifunctional phosphoglucose/phosphomannose isomerase</fullName>
    </submittedName>
</protein>
<evidence type="ECO:0000256" key="1">
    <source>
        <dbReference type="ARBA" id="ARBA00010523"/>
    </source>
</evidence>
<dbReference type="GO" id="GO:0004347">
    <property type="term" value="F:glucose-6-phosphate isomerase activity"/>
    <property type="evidence" value="ECO:0007669"/>
    <property type="project" value="InterPro"/>
</dbReference>
<evidence type="ECO:0000259" key="3">
    <source>
        <dbReference type="PROSITE" id="PS51464"/>
    </source>
</evidence>
<reference evidence="5" key="1">
    <citation type="journal article" date="2022" name="Int. J. Syst. Evol. Microbiol.">
        <title>Nanobdella aerobiophila gen. nov., sp. nov., a thermoacidophilic, obligate ectosymbiotic archaeon, and proposal of Nanobdellaceae fam. nov., Nanobdellales ord. nov. and Nanobdellia class. nov.</title>
        <authorList>
            <person name="Kato S."/>
            <person name="Ogasawara A."/>
            <person name="Itoh T."/>
            <person name="Sakai H.D."/>
            <person name="Shimizu M."/>
            <person name="Yuki M."/>
            <person name="Kaneko M."/>
            <person name="Takashina T."/>
            <person name="Ohkuma M."/>
        </authorList>
    </citation>
    <scope>NUCLEOTIDE SEQUENCE [LARGE SCALE GENOMIC DNA]</scope>
    <source>
        <strain evidence="5">MJ1</strain>
    </source>
</reference>
<accession>A0A915WSA2</accession>
<dbReference type="InterPro" id="IPR046348">
    <property type="entry name" value="SIS_dom_sf"/>
</dbReference>
<dbReference type="Gene3D" id="3.40.50.10490">
    <property type="entry name" value="Glucose-6-phosphate isomerase like protein, domain 1"/>
    <property type="match status" value="2"/>
</dbReference>
<dbReference type="EMBL" id="AP019769">
    <property type="protein sequence ID" value="BBL45716.1"/>
    <property type="molecule type" value="Genomic_DNA"/>
</dbReference>
<dbReference type="GO" id="GO:0004476">
    <property type="term" value="F:mannose-6-phosphate isomerase activity"/>
    <property type="evidence" value="ECO:0007669"/>
    <property type="project" value="InterPro"/>
</dbReference>
<dbReference type="RefSeq" id="WP_258393030.1">
    <property type="nucleotide sequence ID" value="NZ_AP019769.1"/>
</dbReference>
<evidence type="ECO:0000313" key="5">
    <source>
        <dbReference type="Proteomes" id="UP001055553"/>
    </source>
</evidence>
<dbReference type="GO" id="GO:1901135">
    <property type="term" value="P:carbohydrate derivative metabolic process"/>
    <property type="evidence" value="ECO:0007669"/>
    <property type="project" value="InterPro"/>
</dbReference>
<dbReference type="GO" id="GO:0097367">
    <property type="term" value="F:carbohydrate derivative binding"/>
    <property type="evidence" value="ECO:0007669"/>
    <property type="project" value="InterPro"/>
</dbReference>
<dbReference type="KEGG" id="naer:MJ1_0566"/>
<name>A0A915WSA2_9ARCH</name>
<dbReference type="InterPro" id="IPR019490">
    <property type="entry name" value="Glu6P/Mann6P_isomerase_C"/>
</dbReference>
<dbReference type="Pfam" id="PF10432">
    <property type="entry name" value="bact-PGI_C"/>
    <property type="match status" value="1"/>
</dbReference>
<dbReference type="InterPro" id="IPR001347">
    <property type="entry name" value="SIS_dom"/>
</dbReference>
<proteinExistence type="inferred from homology"/>
<sequence>MYDPYYIDYYNIIKKYENLETKDYKKILISGMGGSGINGDYIIPILNNREVYVLKDYFLPEFVDDEWLNIFISYSGDTEETISSMNDSINNKFNTIAISAGGEMERIAKEKNLYYIKIDKNFPATRYTFPIILGILLSILDKNKYYELLDILKDYKEKLRDLSLYVDDIKNPIMIYTDKKHESLALGLKMHLNEEAKWFTQYGIISEYNHHDLESISKLNIDFILLKFNYYQRIEYRINYLKDLLEQYGNNVLLFDLKYRNLLEEIVLGTLSFRTFTLKLAEKLNVDPYHSKNIAGLKAFLKNIK</sequence>
<feature type="domain" description="SIS" evidence="3">
    <location>
        <begin position="12"/>
        <end position="146"/>
    </location>
</feature>
<evidence type="ECO:0000313" key="4">
    <source>
        <dbReference type="EMBL" id="BBL45716.1"/>
    </source>
</evidence>
<dbReference type="AlphaFoldDB" id="A0A915WSA2"/>
<dbReference type="PROSITE" id="PS51464">
    <property type="entry name" value="SIS"/>
    <property type="match status" value="1"/>
</dbReference>
<dbReference type="SUPFAM" id="SSF53697">
    <property type="entry name" value="SIS domain"/>
    <property type="match status" value="1"/>
</dbReference>
<evidence type="ECO:0000256" key="2">
    <source>
        <dbReference type="ARBA" id="ARBA00023235"/>
    </source>
</evidence>
<keyword evidence="2 4" id="KW-0413">Isomerase</keyword>